<dbReference type="STRING" id="936435.F8PX62"/>
<dbReference type="Gene3D" id="1.10.510.10">
    <property type="entry name" value="Transferase(Phosphotransferase) domain 1"/>
    <property type="match status" value="1"/>
</dbReference>
<dbReference type="InterPro" id="IPR011009">
    <property type="entry name" value="Kinase-like_dom_sf"/>
</dbReference>
<dbReference type="EMBL" id="GL945480">
    <property type="protein sequence ID" value="EGN99441.1"/>
    <property type="molecule type" value="Genomic_DNA"/>
</dbReference>
<evidence type="ECO:0000313" key="2">
    <source>
        <dbReference type="EMBL" id="EGN99441.1"/>
    </source>
</evidence>
<dbReference type="eggNOG" id="ENOG502SR88">
    <property type="taxonomic scope" value="Eukaryota"/>
</dbReference>
<evidence type="ECO:0000256" key="1">
    <source>
        <dbReference type="SAM" id="MobiDB-lite"/>
    </source>
</evidence>
<dbReference type="SUPFAM" id="SSF56112">
    <property type="entry name" value="Protein kinase-like (PK-like)"/>
    <property type="match status" value="1"/>
</dbReference>
<keyword evidence="3" id="KW-1185">Reference proteome</keyword>
<proteinExistence type="predicted"/>
<accession>F8PX62</accession>
<sequence length="500" mass="56636">MLQGTVILKEVFDDVPFLQMPRVVVELLDEKITGHPPSAYRHVGNGDPIATARNKFLISTPKEKPSATGTPSEFRRRQNNSQHLKSIPCGRPREYEETIPVTLLHPVFGQFLDDCQTIDVTADDNSFVEHLAIAMSALYENENGRLEAVDKVFQKYRFHFTITKTKTTAYITDADMQSQGHRYVIAEYKNETGNASAEPYFQAIGYYLEGTRDKAVKFSRSPLPCLLLAIFGPHIVFAGAAWNLRPTVQILSTPIAFHFHSTDIHNRLTVTRHMAAFRKAAERLNEYYENLTETPLLTSAPVPPHMFAYPTSYRSLHSNTLKHFRYVIELDSDKLVFSGTEDEGDHICIKFVRTYSCDAHKHFASLGCAPALRGFEKIAGGWFMVVMDMLPADFEMLSARTGRLPLSVFTDISAKLESLHEAGYVHGDIRDTNIMVSKTNKTQFMIVDFDWAGSIEEARYPAGVNHIDISRPLEARDGKKILKDHDIFMLQDMKNSKFMD</sequence>
<dbReference type="AlphaFoldDB" id="F8PX62"/>
<feature type="region of interest" description="Disordered" evidence="1">
    <location>
        <begin position="61"/>
        <end position="88"/>
    </location>
</feature>
<evidence type="ECO:0000313" key="3">
    <source>
        <dbReference type="Proteomes" id="UP000008063"/>
    </source>
</evidence>
<dbReference type="Proteomes" id="UP000008063">
    <property type="component" value="Unassembled WGS sequence"/>
</dbReference>
<gene>
    <name evidence="2" type="ORF">SERLA73DRAFT_182408</name>
</gene>
<protein>
    <submittedName>
        <fullName evidence="2">Uncharacterized protein</fullName>
    </submittedName>
</protein>
<dbReference type="InParanoid" id="F8PX62"/>
<dbReference type="OMA" id="HCTRANE"/>
<dbReference type="OrthoDB" id="4062651at2759"/>
<reference evidence="3" key="1">
    <citation type="journal article" date="2011" name="Science">
        <title>The plant cell wall-decomposing machinery underlies the functional diversity of forest fungi.</title>
        <authorList>
            <person name="Eastwood D.C."/>
            <person name="Floudas D."/>
            <person name="Binder M."/>
            <person name="Majcherczyk A."/>
            <person name="Schneider P."/>
            <person name="Aerts A."/>
            <person name="Asiegbu F.O."/>
            <person name="Baker S.E."/>
            <person name="Barry K."/>
            <person name="Bendiksby M."/>
            <person name="Blumentritt M."/>
            <person name="Coutinho P.M."/>
            <person name="Cullen D."/>
            <person name="de Vries R.P."/>
            <person name="Gathman A."/>
            <person name="Goodell B."/>
            <person name="Henrissat B."/>
            <person name="Ihrmark K."/>
            <person name="Kauserud H."/>
            <person name="Kohler A."/>
            <person name="LaButti K."/>
            <person name="Lapidus A."/>
            <person name="Lavin J.L."/>
            <person name="Lee Y.-H."/>
            <person name="Lindquist E."/>
            <person name="Lilly W."/>
            <person name="Lucas S."/>
            <person name="Morin E."/>
            <person name="Murat C."/>
            <person name="Oguiza J.A."/>
            <person name="Park J."/>
            <person name="Pisabarro A.G."/>
            <person name="Riley R."/>
            <person name="Rosling A."/>
            <person name="Salamov A."/>
            <person name="Schmidt O."/>
            <person name="Schmutz J."/>
            <person name="Skrede I."/>
            <person name="Stenlid J."/>
            <person name="Wiebenga A."/>
            <person name="Xie X."/>
            <person name="Kuees U."/>
            <person name="Hibbett D.S."/>
            <person name="Hoffmeister D."/>
            <person name="Hoegberg N."/>
            <person name="Martin F."/>
            <person name="Grigoriev I.V."/>
            <person name="Watkinson S.C."/>
        </authorList>
    </citation>
    <scope>NUCLEOTIDE SEQUENCE [LARGE SCALE GENOMIC DNA]</scope>
    <source>
        <strain evidence="3">strain S7.3</strain>
    </source>
</reference>
<dbReference type="HOGENOM" id="CLU_013871_2_2_1"/>
<organism evidence="3">
    <name type="scientific">Serpula lacrymans var. lacrymans (strain S7.3)</name>
    <name type="common">Dry rot fungus</name>
    <dbReference type="NCBI Taxonomy" id="936435"/>
    <lineage>
        <taxon>Eukaryota</taxon>
        <taxon>Fungi</taxon>
        <taxon>Dikarya</taxon>
        <taxon>Basidiomycota</taxon>
        <taxon>Agaricomycotina</taxon>
        <taxon>Agaricomycetes</taxon>
        <taxon>Agaricomycetidae</taxon>
        <taxon>Boletales</taxon>
        <taxon>Coniophorineae</taxon>
        <taxon>Serpulaceae</taxon>
        <taxon>Serpula</taxon>
    </lineage>
</organism>
<name>F8PX62_SERL3</name>